<evidence type="ECO:0000313" key="6">
    <source>
        <dbReference type="EMBL" id="MFC0392610.1"/>
    </source>
</evidence>
<dbReference type="Proteomes" id="UP001589818">
    <property type="component" value="Unassembled WGS sequence"/>
</dbReference>
<dbReference type="InterPro" id="IPR042080">
    <property type="entry name" value="RNA_2'-PTrans_N"/>
</dbReference>
<comment type="function">
    <text evidence="4 5">Removes the 2'-phosphate from RNA via an intermediate in which the phosphate is ADP-ribosylated by NAD followed by a presumed transesterification to release the RNA and generate ADP-ribose 1''-2''-cyclic phosphate (APPR&gt;P). May function as an ADP-ribosylase.</text>
</comment>
<dbReference type="Gene3D" id="3.20.170.30">
    <property type="match status" value="1"/>
</dbReference>
<name>A0ABV6J9P6_9BACL</name>
<dbReference type="PANTHER" id="PTHR12684:SF2">
    <property type="entry name" value="TRNA 2'-PHOSPHOTRANSFERASE 1"/>
    <property type="match status" value="1"/>
</dbReference>
<protein>
    <recommendedName>
        <fullName evidence="5">Probable RNA 2'-phosphotransferase</fullName>
        <ecNumber evidence="5">2.7.1.-</ecNumber>
    </recommendedName>
</protein>
<dbReference type="InterPro" id="IPR002745">
    <property type="entry name" value="Ptrans_KptA/Tpt1"/>
</dbReference>
<sequence>MKQSKQDIELGRFLSLVLRHQPSAAGIKLDAQGWADVRQLLAGCNRVGKQIDRVTLERIVKDNSKQRYRFNDDRTKIRANQGHSLAVDVELQETTPPDVLYHGTASRFVESIRAEGIKKGSRQHVHLSKDIETAIQVGGRHGKPVLLPVDAAAMYRSGHKFYLSENGVWLCDYVPREYVLNEEA</sequence>
<dbReference type="Gene3D" id="1.10.10.970">
    <property type="entry name" value="RNA 2'-phosphotransferase, Tpt1/KptA family, N-terminal domain"/>
    <property type="match status" value="1"/>
</dbReference>
<reference evidence="6 7" key="1">
    <citation type="submission" date="2024-09" db="EMBL/GenBank/DDBJ databases">
        <authorList>
            <person name="Sun Q."/>
            <person name="Mori K."/>
        </authorList>
    </citation>
    <scope>NUCLEOTIDE SEQUENCE [LARGE SCALE GENOMIC DNA]</scope>
    <source>
        <strain evidence="6 7">CCM 4839</strain>
    </source>
</reference>
<dbReference type="EC" id="2.7.1.-" evidence="5"/>
<evidence type="ECO:0000256" key="3">
    <source>
        <dbReference type="ARBA" id="ARBA00023027"/>
    </source>
</evidence>
<dbReference type="InterPro" id="IPR022928">
    <property type="entry name" value="RNA_2'-PTrans_KptA"/>
</dbReference>
<comment type="caution">
    <text evidence="6">The sequence shown here is derived from an EMBL/GenBank/DDBJ whole genome shotgun (WGS) entry which is preliminary data.</text>
</comment>
<dbReference type="SUPFAM" id="SSF56399">
    <property type="entry name" value="ADP-ribosylation"/>
    <property type="match status" value="1"/>
</dbReference>
<comment type="similarity">
    <text evidence="1 5">Belongs to the KptA/TPT1 family.</text>
</comment>
<proteinExistence type="inferred from homology"/>
<dbReference type="PANTHER" id="PTHR12684">
    <property type="entry name" value="PUTATIVE PHOSPHOTRANSFERASE"/>
    <property type="match status" value="1"/>
</dbReference>
<dbReference type="InterPro" id="IPR042081">
    <property type="entry name" value="RNA_2'-PTrans_C"/>
</dbReference>
<gene>
    <name evidence="5" type="primary">kptA</name>
    <name evidence="6" type="ORF">ACFFJ8_14655</name>
</gene>
<evidence type="ECO:0000256" key="5">
    <source>
        <dbReference type="HAMAP-Rule" id="MF_00299"/>
    </source>
</evidence>
<keyword evidence="3 5" id="KW-0520">NAD</keyword>
<dbReference type="NCBIfam" id="NF002014">
    <property type="entry name" value="PRK00819.1-4"/>
    <property type="match status" value="1"/>
</dbReference>
<evidence type="ECO:0000256" key="1">
    <source>
        <dbReference type="ARBA" id="ARBA00009836"/>
    </source>
</evidence>
<dbReference type="Pfam" id="PF01885">
    <property type="entry name" value="PTS_2-RNA"/>
    <property type="match status" value="1"/>
</dbReference>
<dbReference type="EMBL" id="JBHLVF010000018">
    <property type="protein sequence ID" value="MFC0392610.1"/>
    <property type="molecule type" value="Genomic_DNA"/>
</dbReference>
<evidence type="ECO:0000313" key="7">
    <source>
        <dbReference type="Proteomes" id="UP001589818"/>
    </source>
</evidence>
<evidence type="ECO:0000256" key="4">
    <source>
        <dbReference type="ARBA" id="ARBA00025212"/>
    </source>
</evidence>
<keyword evidence="2 5" id="KW-0808">Transferase</keyword>
<organism evidence="6 7">
    <name type="scientific">Paenibacillus mendelii</name>
    <dbReference type="NCBI Taxonomy" id="206163"/>
    <lineage>
        <taxon>Bacteria</taxon>
        <taxon>Bacillati</taxon>
        <taxon>Bacillota</taxon>
        <taxon>Bacilli</taxon>
        <taxon>Bacillales</taxon>
        <taxon>Paenibacillaceae</taxon>
        <taxon>Paenibacillus</taxon>
    </lineage>
</organism>
<dbReference type="HAMAP" id="MF_00299">
    <property type="entry name" value="KptA"/>
    <property type="match status" value="1"/>
</dbReference>
<evidence type="ECO:0000256" key="2">
    <source>
        <dbReference type="ARBA" id="ARBA00022679"/>
    </source>
</evidence>
<accession>A0ABV6J9P6</accession>
<keyword evidence="7" id="KW-1185">Reference proteome</keyword>
<dbReference type="RefSeq" id="WP_204822299.1">
    <property type="nucleotide sequence ID" value="NZ_JANHOF010000027.1"/>
</dbReference>
<dbReference type="GO" id="GO:0016740">
    <property type="term" value="F:transferase activity"/>
    <property type="evidence" value="ECO:0007669"/>
    <property type="project" value="UniProtKB-KW"/>
</dbReference>